<gene>
    <name evidence="4" type="ORF">GCM10022280_20420</name>
</gene>
<comment type="caution">
    <text evidence="4">The sequence shown here is derived from an EMBL/GenBank/DDBJ whole genome shotgun (WGS) entry which is preliminary data.</text>
</comment>
<dbReference type="InterPro" id="IPR012338">
    <property type="entry name" value="Beta-lactam/transpept-like"/>
</dbReference>
<name>A0ABP7T2D7_9SPHN</name>
<dbReference type="Pfam" id="PF00144">
    <property type="entry name" value="Beta-lactamase"/>
    <property type="match status" value="1"/>
</dbReference>
<dbReference type="EMBL" id="BAABBQ010000001">
    <property type="protein sequence ID" value="GAA4020089.1"/>
    <property type="molecule type" value="Genomic_DNA"/>
</dbReference>
<dbReference type="PANTHER" id="PTHR43283">
    <property type="entry name" value="BETA-LACTAMASE-RELATED"/>
    <property type="match status" value="1"/>
</dbReference>
<protein>
    <recommendedName>
        <fullName evidence="3">Beta-lactamase-related domain-containing protein</fullName>
    </recommendedName>
</protein>
<accession>A0ABP7T2D7</accession>
<dbReference type="InterPro" id="IPR050789">
    <property type="entry name" value="Diverse_Enzym_Activities"/>
</dbReference>
<reference evidence="5" key="1">
    <citation type="journal article" date="2019" name="Int. J. Syst. Evol. Microbiol.">
        <title>The Global Catalogue of Microorganisms (GCM) 10K type strain sequencing project: providing services to taxonomists for standard genome sequencing and annotation.</title>
        <authorList>
            <consortium name="The Broad Institute Genomics Platform"/>
            <consortium name="The Broad Institute Genome Sequencing Center for Infectious Disease"/>
            <person name="Wu L."/>
            <person name="Ma J."/>
        </authorList>
    </citation>
    <scope>NUCLEOTIDE SEQUENCE [LARGE SCALE GENOMIC DNA]</scope>
    <source>
        <strain evidence="5">JCM 17563</strain>
    </source>
</reference>
<organism evidence="4 5">
    <name type="scientific">Sphingomonas swuensis</name>
    <dbReference type="NCBI Taxonomy" id="977800"/>
    <lineage>
        <taxon>Bacteria</taxon>
        <taxon>Pseudomonadati</taxon>
        <taxon>Pseudomonadota</taxon>
        <taxon>Alphaproteobacteria</taxon>
        <taxon>Sphingomonadales</taxon>
        <taxon>Sphingomonadaceae</taxon>
        <taxon>Sphingomonas</taxon>
    </lineage>
</organism>
<feature type="region of interest" description="Disordered" evidence="1">
    <location>
        <begin position="225"/>
        <end position="244"/>
    </location>
</feature>
<keyword evidence="5" id="KW-1185">Reference proteome</keyword>
<keyword evidence="2" id="KW-0732">Signal</keyword>
<feature type="signal peptide" evidence="2">
    <location>
        <begin position="1"/>
        <end position="20"/>
    </location>
</feature>
<evidence type="ECO:0000259" key="3">
    <source>
        <dbReference type="Pfam" id="PF00144"/>
    </source>
</evidence>
<feature type="compositionally biased region" description="Basic and acidic residues" evidence="1">
    <location>
        <begin position="228"/>
        <end position="240"/>
    </location>
</feature>
<dbReference type="PANTHER" id="PTHR43283:SF18">
    <property type="match status" value="1"/>
</dbReference>
<dbReference type="InterPro" id="IPR001466">
    <property type="entry name" value="Beta-lactam-related"/>
</dbReference>
<dbReference type="Proteomes" id="UP001500235">
    <property type="component" value="Unassembled WGS sequence"/>
</dbReference>
<evidence type="ECO:0000313" key="4">
    <source>
        <dbReference type="EMBL" id="GAA4020089.1"/>
    </source>
</evidence>
<feature type="chain" id="PRO_5045198478" description="Beta-lactamase-related domain-containing protein" evidence="2">
    <location>
        <begin position="21"/>
        <end position="381"/>
    </location>
</feature>
<sequence>MHRIASIAAVALMIGAPAQARTPSPPSIARVVAAAMTETGAKGLAIATIERGKVSSVQAFVARNAAGEPLTPDTVLYGASLTKAVFGYLTVQLAAEGRLSLDRPIATLLPQPLPSYGNLPAYGNWGDLTDDERWRLITPRMTLNHSTGFANFAFLNPDRKLRIRFEPGSRYGYSGEGIMLLQFGLEKGAGLDTEAELQRRFFRPLGMTRTSLRWQSHFAGNVADGWDEQGKAQPHDERSRVRAAGSMDTSIGDFARVAAAMVRGEGLPVRWRREFARGTLPITTRQQFPTLLPDAQLAERPNASAAMGVVAFSGPQGAGWYKGGHDDITANTLVCLEEGRRCVLIMANDVRAERAFPALVRHVLGETGVHYRWEYPGLRNY</sequence>
<evidence type="ECO:0000256" key="2">
    <source>
        <dbReference type="SAM" id="SignalP"/>
    </source>
</evidence>
<evidence type="ECO:0000313" key="5">
    <source>
        <dbReference type="Proteomes" id="UP001500235"/>
    </source>
</evidence>
<evidence type="ECO:0000256" key="1">
    <source>
        <dbReference type="SAM" id="MobiDB-lite"/>
    </source>
</evidence>
<dbReference type="SUPFAM" id="SSF56601">
    <property type="entry name" value="beta-lactamase/transpeptidase-like"/>
    <property type="match status" value="1"/>
</dbReference>
<proteinExistence type="predicted"/>
<feature type="domain" description="Beta-lactamase-related" evidence="3">
    <location>
        <begin position="29"/>
        <end position="351"/>
    </location>
</feature>
<dbReference type="RefSeq" id="WP_344707311.1">
    <property type="nucleotide sequence ID" value="NZ_BAABBQ010000001.1"/>
</dbReference>
<dbReference type="Gene3D" id="3.40.710.10">
    <property type="entry name" value="DD-peptidase/beta-lactamase superfamily"/>
    <property type="match status" value="1"/>
</dbReference>